<dbReference type="AlphaFoldDB" id="A0A699K5G7"/>
<organism evidence="1">
    <name type="scientific">Tanacetum cinerariifolium</name>
    <name type="common">Dalmatian daisy</name>
    <name type="synonym">Chrysanthemum cinerariifolium</name>
    <dbReference type="NCBI Taxonomy" id="118510"/>
    <lineage>
        <taxon>Eukaryota</taxon>
        <taxon>Viridiplantae</taxon>
        <taxon>Streptophyta</taxon>
        <taxon>Embryophyta</taxon>
        <taxon>Tracheophyta</taxon>
        <taxon>Spermatophyta</taxon>
        <taxon>Magnoliopsida</taxon>
        <taxon>eudicotyledons</taxon>
        <taxon>Gunneridae</taxon>
        <taxon>Pentapetalae</taxon>
        <taxon>asterids</taxon>
        <taxon>campanulids</taxon>
        <taxon>Asterales</taxon>
        <taxon>Asteraceae</taxon>
        <taxon>Asteroideae</taxon>
        <taxon>Anthemideae</taxon>
        <taxon>Anthemidinae</taxon>
        <taxon>Tanacetum</taxon>
    </lineage>
</organism>
<comment type="caution">
    <text evidence="1">The sequence shown here is derived from an EMBL/GenBank/DDBJ whole genome shotgun (WGS) entry which is preliminary data.</text>
</comment>
<dbReference type="EMBL" id="BKCJ010478931">
    <property type="protein sequence ID" value="GFA74025.1"/>
    <property type="molecule type" value="Genomic_DNA"/>
</dbReference>
<accession>A0A699K5G7</accession>
<evidence type="ECO:0000313" key="1">
    <source>
        <dbReference type="EMBL" id="GFA74025.1"/>
    </source>
</evidence>
<sequence length="157" mass="17639">MIGLRRETATDSIPVAATRGTEYLLEFTSEYGISEALHPKLPGPEDRIVDFPEGKARPRVDVFQQEAWKKYPAMLHQALRLPKKLEQPLLLGGQEGVPNYCGLAYECSKRWDVGREYVFPRGCENTEHTSYPNPETTRGTTLLSGVKPQILPGRRGV</sequence>
<name>A0A699K5G7_TANCI</name>
<proteinExistence type="predicted"/>
<protein>
    <submittedName>
        <fullName evidence="1">Uncharacterized protein</fullName>
    </submittedName>
</protein>
<feature type="non-terminal residue" evidence="1">
    <location>
        <position position="157"/>
    </location>
</feature>
<reference evidence="1" key="1">
    <citation type="journal article" date="2019" name="Sci. Rep.">
        <title>Draft genome of Tanacetum cinerariifolium, the natural source of mosquito coil.</title>
        <authorList>
            <person name="Yamashiro T."/>
            <person name="Shiraishi A."/>
            <person name="Satake H."/>
            <person name="Nakayama K."/>
        </authorList>
    </citation>
    <scope>NUCLEOTIDE SEQUENCE</scope>
</reference>
<gene>
    <name evidence="1" type="ORF">Tci_645997</name>
</gene>